<evidence type="ECO:0000256" key="4">
    <source>
        <dbReference type="ARBA" id="ARBA00022723"/>
    </source>
</evidence>
<sequence length="490" mass="55332">MNLTTQGINVENWQFDNRWYRQLKGSYSEVAPSAVDNPRLVAYSSATATLLDLPKQADEDALCRYFSGQQALPGAQPLAQVYAGHQFGQYVPQLGDGRGLLLGQICTQQAQLWDLHLKGAGQTPYSRFGDGRAVLRSSIREFLASEALQALGIPTTRALCVIGSDTPVRRETMESAATLLRVAESHLRFGHFEYFFHRNEHEKLKALADYALEHHFAECTDSEAPYLDMFIQVVERTAQLIAQWQAVGFTHGVMNTDNMSLLGLTIDYGPYGFMDGYNAGYVPNHSDHGGRYSYAQQPSIGYWNLQCLALALSPLLTKAQSEQALARYEPALLGRYSQLMAAKFGLAEIQQNDGEMLNGLFTLMQAEGQDFTRTLRQLSQQRVDDARTPMEDDWVDRDGFRAWWQAYRQRRLAQGDSDHWQQHMLMTNPNYVLRNYLAQQVIEQAEQGDYSGIAQLQKVLHQPFAELAEFEQYAALPPDWSKQLEISCSS</sequence>
<feature type="binding site" evidence="8">
    <location>
        <position position="97"/>
    </location>
    <ligand>
        <name>ATP</name>
        <dbReference type="ChEBI" id="CHEBI:30616"/>
    </ligand>
</feature>
<evidence type="ECO:0000256" key="1">
    <source>
        <dbReference type="ARBA" id="ARBA00009747"/>
    </source>
</evidence>
<proteinExistence type="inferred from homology"/>
<keyword evidence="5 8" id="KW-0547">Nucleotide-binding</keyword>
<comment type="similarity">
    <text evidence="1 8">Belongs to the SELO family.</text>
</comment>
<comment type="catalytic activity">
    <reaction evidence="8">
        <text>L-seryl-[protein] + UTP = O-(5'-uridylyl)-L-seryl-[protein] + diphosphate</text>
        <dbReference type="Rhea" id="RHEA:64604"/>
        <dbReference type="Rhea" id="RHEA-COMP:9863"/>
        <dbReference type="Rhea" id="RHEA-COMP:16635"/>
        <dbReference type="ChEBI" id="CHEBI:29999"/>
        <dbReference type="ChEBI" id="CHEBI:33019"/>
        <dbReference type="ChEBI" id="CHEBI:46398"/>
        <dbReference type="ChEBI" id="CHEBI:156051"/>
    </reaction>
</comment>
<comment type="caution">
    <text evidence="9">The sequence shown here is derived from an EMBL/GenBank/DDBJ whole genome shotgun (WGS) entry which is preliminary data.</text>
</comment>
<keyword evidence="4 8" id="KW-0479">Metal-binding</keyword>
<dbReference type="EC" id="2.7.7.-" evidence="8"/>
<feature type="binding site" evidence="8">
    <location>
        <position position="181"/>
    </location>
    <ligand>
        <name>ATP</name>
        <dbReference type="ChEBI" id="CHEBI:30616"/>
    </ligand>
</feature>
<keyword evidence="8" id="KW-0464">Manganese</keyword>
<keyword evidence="10" id="KW-1185">Reference proteome</keyword>
<evidence type="ECO:0000256" key="3">
    <source>
        <dbReference type="ARBA" id="ARBA00022695"/>
    </source>
</evidence>
<dbReference type="EC" id="2.7.7.108" evidence="8"/>
<keyword evidence="6 8" id="KW-0067">ATP-binding</keyword>
<feature type="binding site" evidence="8">
    <location>
        <position position="98"/>
    </location>
    <ligand>
        <name>ATP</name>
        <dbReference type="ChEBI" id="CHEBI:30616"/>
    </ligand>
</feature>
<gene>
    <name evidence="8" type="primary">ydiU</name>
    <name evidence="8" type="synonym">selO</name>
    <name evidence="9" type="ORF">K0504_02915</name>
</gene>
<dbReference type="EMBL" id="JAHZSS010000002">
    <property type="protein sequence ID" value="MBW8189973.1"/>
    <property type="molecule type" value="Genomic_DNA"/>
</dbReference>
<feature type="binding site" evidence="8">
    <location>
        <position position="188"/>
    </location>
    <ligand>
        <name>ATP</name>
        <dbReference type="ChEBI" id="CHEBI:30616"/>
    </ligand>
</feature>
<comment type="catalytic activity">
    <reaction evidence="8">
        <text>L-tyrosyl-[protein] + ATP = O-(5'-adenylyl)-L-tyrosyl-[protein] + diphosphate</text>
        <dbReference type="Rhea" id="RHEA:54288"/>
        <dbReference type="Rhea" id="RHEA-COMP:10136"/>
        <dbReference type="Rhea" id="RHEA-COMP:13846"/>
        <dbReference type="ChEBI" id="CHEBI:30616"/>
        <dbReference type="ChEBI" id="CHEBI:33019"/>
        <dbReference type="ChEBI" id="CHEBI:46858"/>
        <dbReference type="ChEBI" id="CHEBI:83624"/>
        <dbReference type="EC" id="2.7.7.108"/>
    </reaction>
</comment>
<dbReference type="InterPro" id="IPR003846">
    <property type="entry name" value="SelO"/>
</dbReference>
<comment type="catalytic activity">
    <reaction evidence="8">
        <text>L-tyrosyl-[protein] + UTP = O-(5'-uridylyl)-L-tyrosyl-[protein] + diphosphate</text>
        <dbReference type="Rhea" id="RHEA:83887"/>
        <dbReference type="Rhea" id="RHEA-COMP:10136"/>
        <dbReference type="Rhea" id="RHEA-COMP:20238"/>
        <dbReference type="ChEBI" id="CHEBI:33019"/>
        <dbReference type="ChEBI" id="CHEBI:46398"/>
        <dbReference type="ChEBI" id="CHEBI:46858"/>
        <dbReference type="ChEBI" id="CHEBI:90602"/>
    </reaction>
</comment>
<evidence type="ECO:0000313" key="9">
    <source>
        <dbReference type="EMBL" id="MBW8189973.1"/>
    </source>
</evidence>
<evidence type="ECO:0000256" key="7">
    <source>
        <dbReference type="ARBA" id="ARBA00022842"/>
    </source>
</evidence>
<comment type="catalytic activity">
    <reaction evidence="8">
        <text>L-histidyl-[protein] + UTP = N(tele)-(5'-uridylyl)-L-histidyl-[protein] + diphosphate</text>
        <dbReference type="Rhea" id="RHEA:83891"/>
        <dbReference type="Rhea" id="RHEA-COMP:9745"/>
        <dbReference type="Rhea" id="RHEA-COMP:20239"/>
        <dbReference type="ChEBI" id="CHEBI:29979"/>
        <dbReference type="ChEBI" id="CHEBI:33019"/>
        <dbReference type="ChEBI" id="CHEBI:46398"/>
        <dbReference type="ChEBI" id="CHEBI:233474"/>
    </reaction>
</comment>
<keyword evidence="3 8" id="KW-0548">Nucleotidyltransferase</keyword>
<dbReference type="HAMAP" id="MF_00692">
    <property type="entry name" value="SelO"/>
    <property type="match status" value="1"/>
</dbReference>
<organism evidence="9 10">
    <name type="scientific">Neiella holothuriorum</name>
    <dbReference type="NCBI Taxonomy" id="2870530"/>
    <lineage>
        <taxon>Bacteria</taxon>
        <taxon>Pseudomonadati</taxon>
        <taxon>Pseudomonadota</taxon>
        <taxon>Gammaproteobacteria</taxon>
        <taxon>Alteromonadales</taxon>
        <taxon>Echinimonadaceae</taxon>
        <taxon>Neiella</taxon>
    </lineage>
</organism>
<feature type="binding site" evidence="8">
    <location>
        <position position="130"/>
    </location>
    <ligand>
        <name>ATP</name>
        <dbReference type="ChEBI" id="CHEBI:30616"/>
    </ligand>
</feature>
<feature type="active site" description="Proton acceptor" evidence="8">
    <location>
        <position position="257"/>
    </location>
</feature>
<evidence type="ECO:0000313" key="10">
    <source>
        <dbReference type="Proteomes" id="UP001166251"/>
    </source>
</evidence>
<accession>A0ABS7ECB3</accession>
<comment type="function">
    <text evidence="8">Nucleotidyltransferase involved in the post-translational modification of proteins. It can catalyze the addition of adenosine monophosphate (AMP) or uridine monophosphate (UMP) to a protein, resulting in modifications known as AMPylation and UMPylation.</text>
</comment>
<comment type="cofactor">
    <cofactor evidence="8">
        <name>Mg(2+)</name>
        <dbReference type="ChEBI" id="CHEBI:18420"/>
    </cofactor>
    <cofactor evidence="8">
        <name>Mn(2+)</name>
        <dbReference type="ChEBI" id="CHEBI:29035"/>
    </cofactor>
</comment>
<feature type="binding site" evidence="8">
    <location>
        <position position="118"/>
    </location>
    <ligand>
        <name>ATP</name>
        <dbReference type="ChEBI" id="CHEBI:30616"/>
    </ligand>
</feature>
<dbReference type="NCBIfam" id="NF000658">
    <property type="entry name" value="PRK00029.1"/>
    <property type="match status" value="1"/>
</dbReference>
<feature type="binding site" evidence="8">
    <location>
        <position position="267"/>
    </location>
    <ligand>
        <name>ATP</name>
        <dbReference type="ChEBI" id="CHEBI:30616"/>
    </ligand>
</feature>
<reference evidence="9" key="1">
    <citation type="submission" date="2021-07" db="EMBL/GenBank/DDBJ databases">
        <title>Neiella marina sp. nov., isolated from the intestinal content of sea cucumber Apostichopus japonicus.</title>
        <authorList>
            <person name="Bai X."/>
        </authorList>
    </citation>
    <scope>NUCLEOTIDE SEQUENCE</scope>
    <source>
        <strain evidence="9">126</strain>
    </source>
</reference>
<evidence type="ECO:0000256" key="8">
    <source>
        <dbReference type="HAMAP-Rule" id="MF_00692"/>
    </source>
</evidence>
<feature type="binding site" evidence="8">
    <location>
        <position position="258"/>
    </location>
    <ligand>
        <name>Mg(2+)</name>
        <dbReference type="ChEBI" id="CHEBI:18420"/>
    </ligand>
</feature>
<feature type="binding site" evidence="8">
    <location>
        <position position="131"/>
    </location>
    <ligand>
        <name>ATP</name>
        <dbReference type="ChEBI" id="CHEBI:30616"/>
    </ligand>
</feature>
<keyword evidence="2 8" id="KW-0808">Transferase</keyword>
<feature type="binding site" evidence="8">
    <location>
        <position position="267"/>
    </location>
    <ligand>
        <name>Mg(2+)</name>
        <dbReference type="ChEBI" id="CHEBI:18420"/>
    </ligand>
</feature>
<evidence type="ECO:0000256" key="6">
    <source>
        <dbReference type="ARBA" id="ARBA00022840"/>
    </source>
</evidence>
<dbReference type="Pfam" id="PF02696">
    <property type="entry name" value="SelO"/>
    <property type="match status" value="1"/>
</dbReference>
<feature type="binding site" evidence="8">
    <location>
        <position position="95"/>
    </location>
    <ligand>
        <name>ATP</name>
        <dbReference type="ChEBI" id="CHEBI:30616"/>
    </ligand>
</feature>
<comment type="catalytic activity">
    <reaction evidence="8">
        <text>L-threonyl-[protein] + ATP = 3-O-(5'-adenylyl)-L-threonyl-[protein] + diphosphate</text>
        <dbReference type="Rhea" id="RHEA:54292"/>
        <dbReference type="Rhea" id="RHEA-COMP:11060"/>
        <dbReference type="Rhea" id="RHEA-COMP:13847"/>
        <dbReference type="ChEBI" id="CHEBI:30013"/>
        <dbReference type="ChEBI" id="CHEBI:30616"/>
        <dbReference type="ChEBI" id="CHEBI:33019"/>
        <dbReference type="ChEBI" id="CHEBI:138113"/>
        <dbReference type="EC" id="2.7.7.108"/>
    </reaction>
</comment>
<dbReference type="PANTHER" id="PTHR32057:SF14">
    <property type="entry name" value="PROTEIN ADENYLYLTRANSFERASE SELO, MITOCHONDRIAL"/>
    <property type="match status" value="1"/>
</dbReference>
<name>A0ABS7ECB3_9GAMM</name>
<evidence type="ECO:0000256" key="2">
    <source>
        <dbReference type="ARBA" id="ARBA00022679"/>
    </source>
</evidence>
<dbReference type="Proteomes" id="UP001166251">
    <property type="component" value="Unassembled WGS sequence"/>
</dbReference>
<evidence type="ECO:0000256" key="5">
    <source>
        <dbReference type="ARBA" id="ARBA00022741"/>
    </source>
</evidence>
<keyword evidence="7 8" id="KW-0460">Magnesium</keyword>
<protein>
    <recommendedName>
        <fullName evidence="8">Protein nucleotidyltransferase YdiU</fullName>
        <ecNumber evidence="8">2.7.7.-</ecNumber>
    </recommendedName>
    <alternativeName>
        <fullName evidence="8">Protein adenylyltransferase YdiU</fullName>
        <ecNumber evidence="8">2.7.7.108</ecNumber>
    </alternativeName>
    <alternativeName>
        <fullName evidence="8">Protein uridylyltransferase YdiU</fullName>
        <ecNumber evidence="8">2.7.7.-</ecNumber>
    </alternativeName>
</protein>
<dbReference type="PANTHER" id="PTHR32057">
    <property type="entry name" value="PROTEIN ADENYLYLTRANSFERASE SELO, MITOCHONDRIAL"/>
    <property type="match status" value="1"/>
</dbReference>
<comment type="catalytic activity">
    <reaction evidence="8">
        <text>L-seryl-[protein] + ATP = 3-O-(5'-adenylyl)-L-seryl-[protein] + diphosphate</text>
        <dbReference type="Rhea" id="RHEA:58120"/>
        <dbReference type="Rhea" id="RHEA-COMP:9863"/>
        <dbReference type="Rhea" id="RHEA-COMP:15073"/>
        <dbReference type="ChEBI" id="CHEBI:29999"/>
        <dbReference type="ChEBI" id="CHEBI:30616"/>
        <dbReference type="ChEBI" id="CHEBI:33019"/>
        <dbReference type="ChEBI" id="CHEBI:142516"/>
        <dbReference type="EC" id="2.7.7.108"/>
    </reaction>
</comment>